<name>T1D085_9ZZZZ</name>
<reference evidence="2" key="1">
    <citation type="submission" date="2013-08" db="EMBL/GenBank/DDBJ databases">
        <authorList>
            <person name="Mendez C."/>
            <person name="Richter M."/>
            <person name="Ferrer M."/>
            <person name="Sanchez J."/>
        </authorList>
    </citation>
    <scope>NUCLEOTIDE SEQUENCE</scope>
</reference>
<dbReference type="PANTHER" id="PTHR35604">
    <property type="entry name" value="TRANSPOSASE INSH FOR INSERTION SEQUENCE ELEMENT IS5A-RELATED"/>
    <property type="match status" value="1"/>
</dbReference>
<evidence type="ECO:0000259" key="1">
    <source>
        <dbReference type="Pfam" id="PF05598"/>
    </source>
</evidence>
<protein>
    <submittedName>
        <fullName evidence="2">Transposase, IS4 family protein</fullName>
    </submittedName>
</protein>
<dbReference type="Pfam" id="PF05598">
    <property type="entry name" value="DUF772"/>
    <property type="match status" value="1"/>
</dbReference>
<evidence type="ECO:0000313" key="2">
    <source>
        <dbReference type="EMBL" id="EQD75830.1"/>
    </source>
</evidence>
<dbReference type="AlphaFoldDB" id="T1D085"/>
<comment type="caution">
    <text evidence="2">The sequence shown here is derived from an EMBL/GenBank/DDBJ whole genome shotgun (WGS) entry which is preliminary data.</text>
</comment>
<dbReference type="InterPro" id="IPR008490">
    <property type="entry name" value="Transposase_InsH_N"/>
</dbReference>
<feature type="non-terminal residue" evidence="2">
    <location>
        <position position="103"/>
    </location>
</feature>
<dbReference type="EMBL" id="AUZX01002704">
    <property type="protein sequence ID" value="EQD75830.1"/>
    <property type="molecule type" value="Genomic_DNA"/>
</dbReference>
<accession>T1D085</accession>
<gene>
    <name evidence="2" type="ORF">B1A_03693</name>
</gene>
<proteinExistence type="predicted"/>
<organism evidence="2">
    <name type="scientific">mine drainage metagenome</name>
    <dbReference type="NCBI Taxonomy" id="410659"/>
    <lineage>
        <taxon>unclassified sequences</taxon>
        <taxon>metagenomes</taxon>
        <taxon>ecological metagenomes</taxon>
    </lineage>
</organism>
<feature type="domain" description="Transposase InsH N-terminal" evidence="1">
    <location>
        <begin position="17"/>
        <end position="103"/>
    </location>
</feature>
<dbReference type="PANTHER" id="PTHR35604:SF2">
    <property type="entry name" value="TRANSPOSASE INSH FOR INSERTION SEQUENCE ELEMENT IS5A-RELATED"/>
    <property type="match status" value="1"/>
</dbReference>
<sequence length="103" mass="11879">MTPMSFSDAEYDGKRKRTRREVFLAEMEQVVPWQVLLALIEPVYPKAGRGRYPYPLQTMLRVHLLQNWFGYSDPAMEEALYEVAPLRQFAGLSLARGSVPDET</sequence>
<reference evidence="2" key="2">
    <citation type="journal article" date="2014" name="ISME J.">
        <title>Microbial stratification in low pH oxic and suboxic macroscopic growths along an acid mine drainage.</title>
        <authorList>
            <person name="Mendez-Garcia C."/>
            <person name="Mesa V."/>
            <person name="Sprenger R.R."/>
            <person name="Richter M."/>
            <person name="Diez M.S."/>
            <person name="Solano J."/>
            <person name="Bargiela R."/>
            <person name="Golyshina O.V."/>
            <person name="Manteca A."/>
            <person name="Ramos J.L."/>
            <person name="Gallego J.R."/>
            <person name="Llorente I."/>
            <person name="Martins Dos Santos V.A."/>
            <person name="Jensen O.N."/>
            <person name="Pelaez A.I."/>
            <person name="Sanchez J."/>
            <person name="Ferrer M."/>
        </authorList>
    </citation>
    <scope>NUCLEOTIDE SEQUENCE</scope>
</reference>